<dbReference type="GO" id="GO:0009088">
    <property type="term" value="P:threonine biosynthetic process"/>
    <property type="evidence" value="ECO:0007669"/>
    <property type="project" value="TreeGrafter"/>
</dbReference>
<proteinExistence type="inferred from homology"/>
<dbReference type="Gene3D" id="3.30.200.20">
    <property type="entry name" value="Phosphorylase Kinase, domain 1"/>
    <property type="match status" value="1"/>
</dbReference>
<dbReference type="GO" id="GO:0004413">
    <property type="term" value="F:homoserine kinase activity"/>
    <property type="evidence" value="ECO:0007669"/>
    <property type="project" value="TreeGrafter"/>
</dbReference>
<organism evidence="3 4">
    <name type="scientific">Lentibacillus cibarius</name>
    <dbReference type="NCBI Taxonomy" id="2583219"/>
    <lineage>
        <taxon>Bacteria</taxon>
        <taxon>Bacillati</taxon>
        <taxon>Bacillota</taxon>
        <taxon>Bacilli</taxon>
        <taxon>Bacillales</taxon>
        <taxon>Bacillaceae</taxon>
        <taxon>Lentibacillus</taxon>
    </lineage>
</organism>
<gene>
    <name evidence="3" type="ORF">FH966_08940</name>
</gene>
<feature type="domain" description="Aminoglycoside phosphotransferase" evidence="2">
    <location>
        <begin position="44"/>
        <end position="248"/>
    </location>
</feature>
<evidence type="ECO:0000313" key="3">
    <source>
        <dbReference type="EMBL" id="TRM11793.1"/>
    </source>
</evidence>
<comment type="similarity">
    <text evidence="1">Belongs to the pseudomonas-type ThrB family.</text>
</comment>
<name>A0A549YIU0_9BACI</name>
<evidence type="ECO:0000313" key="4">
    <source>
        <dbReference type="Proteomes" id="UP000319280"/>
    </source>
</evidence>
<keyword evidence="4" id="KW-1185">Reference proteome</keyword>
<dbReference type="InterPro" id="IPR011009">
    <property type="entry name" value="Kinase-like_dom_sf"/>
</dbReference>
<dbReference type="EMBL" id="VJMZ01000001">
    <property type="protein sequence ID" value="TRM11793.1"/>
    <property type="molecule type" value="Genomic_DNA"/>
</dbReference>
<evidence type="ECO:0000259" key="2">
    <source>
        <dbReference type="Pfam" id="PF01636"/>
    </source>
</evidence>
<reference evidence="3 4" key="1">
    <citation type="submission" date="2019-07" db="EMBL/GenBank/DDBJ databases">
        <title>Genomic analysis of Lentibacillus sp. NKC851-2.</title>
        <authorList>
            <person name="Oh Y.J."/>
        </authorList>
    </citation>
    <scope>NUCLEOTIDE SEQUENCE [LARGE SCALE GENOMIC DNA]</scope>
    <source>
        <strain evidence="3 4">NKC851-2</strain>
    </source>
</reference>
<comment type="caution">
    <text evidence="3">The sequence shown here is derived from an EMBL/GenBank/DDBJ whole genome shotgun (WGS) entry which is preliminary data.</text>
</comment>
<accession>A0A549YIU0</accession>
<evidence type="ECO:0000256" key="1">
    <source>
        <dbReference type="ARBA" id="ARBA00038240"/>
    </source>
</evidence>
<keyword evidence="3" id="KW-0808">Transferase</keyword>
<dbReference type="PANTHER" id="PTHR21064">
    <property type="entry name" value="AMINOGLYCOSIDE PHOSPHOTRANSFERASE DOMAIN-CONTAINING PROTEIN-RELATED"/>
    <property type="match status" value="1"/>
</dbReference>
<dbReference type="InterPro" id="IPR002575">
    <property type="entry name" value="Aminoglycoside_PTrfase"/>
</dbReference>
<dbReference type="SUPFAM" id="SSF56112">
    <property type="entry name" value="Protein kinase-like (PK-like)"/>
    <property type="match status" value="1"/>
</dbReference>
<sequence length="341" mass="39570">MLWRNYILQINVKHALIDTETIKQLVTGHSFEGSVTCDFLARGLNDTYRITDEKQNNYIFRLYRSGWRDKQAILFELDALNQLNDQGFRASYPIKKHDGDYIYEVEAPEGMRYGVLFTYSEGERPPIHVENAELIGTTLGRLHRLTSGFESVYERGFELDMQHLLDEPAEIIAPVLERYLGQSAVNLLHAVVENIKADLAALDLEKDFCHGDFHNHNMHLSSNGIEVFDFDCCATGFRGYDIAVSWWNLLNNYKNMEKDCWDAFLEGYTAERNLASDDFKSIPLFITARRIWLMGTMMANDDVWGTNWMNERTLKLFIGQLRTDRPGDRDLQEFDNDEVLH</sequence>
<dbReference type="AlphaFoldDB" id="A0A549YIU0"/>
<dbReference type="Pfam" id="PF01636">
    <property type="entry name" value="APH"/>
    <property type="match status" value="1"/>
</dbReference>
<dbReference type="Gene3D" id="3.90.1200.10">
    <property type="match status" value="1"/>
</dbReference>
<protein>
    <submittedName>
        <fullName evidence="3">Phosphotransferase</fullName>
    </submittedName>
</protein>
<dbReference type="Proteomes" id="UP000319280">
    <property type="component" value="Unassembled WGS sequence"/>
</dbReference>
<dbReference type="InterPro" id="IPR050249">
    <property type="entry name" value="Pseudomonas-type_ThrB"/>
</dbReference>
<dbReference type="PANTHER" id="PTHR21064:SF6">
    <property type="entry name" value="AMINOGLYCOSIDE PHOSPHOTRANSFERASE DOMAIN-CONTAINING PROTEIN"/>
    <property type="match status" value="1"/>
</dbReference>